<dbReference type="Proteomes" id="UP000468581">
    <property type="component" value="Unassembled WGS sequence"/>
</dbReference>
<organism evidence="1 2">
    <name type="scientific">Leptobacterium flavescens</name>
    <dbReference type="NCBI Taxonomy" id="472055"/>
    <lineage>
        <taxon>Bacteria</taxon>
        <taxon>Pseudomonadati</taxon>
        <taxon>Bacteroidota</taxon>
        <taxon>Flavobacteriia</taxon>
        <taxon>Flavobacteriales</taxon>
        <taxon>Flavobacteriaceae</taxon>
        <taxon>Leptobacterium</taxon>
    </lineage>
</organism>
<accession>A0A6P0UFU0</accession>
<protein>
    <submittedName>
        <fullName evidence="1">STAS/SEC14 domain-containing protein</fullName>
    </submittedName>
</protein>
<name>A0A6P0UFU0_9FLAO</name>
<dbReference type="RefSeq" id="WP_163604922.1">
    <property type="nucleotide sequence ID" value="NZ_JAABOO010000001.1"/>
</dbReference>
<proteinExistence type="predicted"/>
<dbReference type="AlphaFoldDB" id="A0A6P0UFU0"/>
<keyword evidence="2" id="KW-1185">Reference proteome</keyword>
<evidence type="ECO:0000313" key="1">
    <source>
        <dbReference type="EMBL" id="NER11887.1"/>
    </source>
</evidence>
<dbReference type="InterPro" id="IPR036513">
    <property type="entry name" value="STAS_dom_sf"/>
</dbReference>
<dbReference type="SUPFAM" id="SSF52091">
    <property type="entry name" value="SpoIIaa-like"/>
    <property type="match status" value="1"/>
</dbReference>
<dbReference type="EMBL" id="JAABOO010000001">
    <property type="protein sequence ID" value="NER11887.1"/>
    <property type="molecule type" value="Genomic_DNA"/>
</dbReference>
<comment type="caution">
    <text evidence="1">The sequence shown here is derived from an EMBL/GenBank/DDBJ whole genome shotgun (WGS) entry which is preliminary data.</text>
</comment>
<evidence type="ECO:0000313" key="2">
    <source>
        <dbReference type="Proteomes" id="UP000468581"/>
    </source>
</evidence>
<sequence>MVAQLNEGITLTLERSLELIGISEVHFRNTDFAYITVRRNSYAVDPTIYTHIKELKHLKAFAIVSQKKMDKHNFKIEKHFFGNNKPMGIFNEFDNALEWINTIMR</sequence>
<reference evidence="1 2" key="1">
    <citation type="submission" date="2020-01" db="EMBL/GenBank/DDBJ databases">
        <title>Leptobacterium flavescens.</title>
        <authorList>
            <person name="Wang G."/>
        </authorList>
    </citation>
    <scope>NUCLEOTIDE SEQUENCE [LARGE SCALE GENOMIC DNA]</scope>
    <source>
        <strain evidence="1 2">KCTC 22160</strain>
    </source>
</reference>
<gene>
    <name evidence="1" type="ORF">GWK08_00405</name>
</gene>